<accession>A0AAQ4PRZ2</accession>
<dbReference type="GeneTree" id="ENSGT01120000271898"/>
<dbReference type="GO" id="GO:0005524">
    <property type="term" value="F:ATP binding"/>
    <property type="evidence" value="ECO:0007669"/>
    <property type="project" value="UniProtKB-KW"/>
</dbReference>
<keyword evidence="6" id="KW-0067">ATP-binding</keyword>
<evidence type="ECO:0000256" key="2">
    <source>
        <dbReference type="ARBA" id="ARBA00022490"/>
    </source>
</evidence>
<evidence type="ECO:0000313" key="10">
    <source>
        <dbReference type="Proteomes" id="UP000007635"/>
    </source>
</evidence>
<organism evidence="9 10">
    <name type="scientific">Gasterosteus aculeatus aculeatus</name>
    <name type="common">three-spined stickleback</name>
    <dbReference type="NCBI Taxonomy" id="481459"/>
    <lineage>
        <taxon>Eukaryota</taxon>
        <taxon>Metazoa</taxon>
        <taxon>Chordata</taxon>
        <taxon>Craniata</taxon>
        <taxon>Vertebrata</taxon>
        <taxon>Euteleostomi</taxon>
        <taxon>Actinopterygii</taxon>
        <taxon>Neopterygii</taxon>
        <taxon>Teleostei</taxon>
        <taxon>Neoteleostei</taxon>
        <taxon>Acanthomorphata</taxon>
        <taxon>Eupercaria</taxon>
        <taxon>Perciformes</taxon>
        <taxon>Cottioidei</taxon>
        <taxon>Gasterosteales</taxon>
        <taxon>Gasterosteidae</taxon>
        <taxon>Gasterosteus</taxon>
    </lineage>
</organism>
<proteinExistence type="predicted"/>
<dbReference type="Proteomes" id="UP000007635">
    <property type="component" value="Unassembled WGS sequence"/>
</dbReference>
<dbReference type="SUPFAM" id="SSF52047">
    <property type="entry name" value="RNI-like"/>
    <property type="match status" value="1"/>
</dbReference>
<dbReference type="Pfam" id="PF13516">
    <property type="entry name" value="LRR_6"/>
    <property type="match status" value="2"/>
</dbReference>
<dbReference type="InterPro" id="IPR029495">
    <property type="entry name" value="NACHT-assoc"/>
</dbReference>
<reference evidence="9" key="2">
    <citation type="submission" date="2025-08" db="UniProtKB">
        <authorList>
            <consortium name="Ensembl"/>
        </authorList>
    </citation>
    <scope>IDENTIFICATION</scope>
</reference>
<evidence type="ECO:0000256" key="7">
    <source>
        <dbReference type="SAM" id="MobiDB-lite"/>
    </source>
</evidence>
<dbReference type="SMART" id="SM00368">
    <property type="entry name" value="LRR_RI"/>
    <property type="match status" value="4"/>
</dbReference>
<name>A0AAQ4PRZ2_GASAC</name>
<keyword evidence="10" id="KW-1185">Reference proteome</keyword>
<evidence type="ECO:0000256" key="1">
    <source>
        <dbReference type="ARBA" id="ARBA00004496"/>
    </source>
</evidence>
<feature type="region of interest" description="Disordered" evidence="7">
    <location>
        <begin position="1"/>
        <end position="124"/>
    </location>
</feature>
<evidence type="ECO:0000313" key="9">
    <source>
        <dbReference type="Ensembl" id="ENSGACP00000041053.1"/>
    </source>
</evidence>
<dbReference type="AlphaFoldDB" id="A0AAQ4PRZ2"/>
<dbReference type="Ensembl" id="ENSGACT00000041782.1">
    <property type="protein sequence ID" value="ENSGACP00000041053.1"/>
    <property type="gene ID" value="ENSGACG00000023634.1"/>
</dbReference>
<dbReference type="InterPro" id="IPR041075">
    <property type="entry name" value="NOD1/2_WH"/>
</dbReference>
<evidence type="ECO:0000256" key="5">
    <source>
        <dbReference type="ARBA" id="ARBA00022741"/>
    </source>
</evidence>
<feature type="compositionally biased region" description="Polar residues" evidence="7">
    <location>
        <begin position="112"/>
        <end position="124"/>
    </location>
</feature>
<dbReference type="InterPro" id="IPR007111">
    <property type="entry name" value="NACHT_NTPase"/>
</dbReference>
<evidence type="ECO:0000256" key="4">
    <source>
        <dbReference type="ARBA" id="ARBA00022737"/>
    </source>
</evidence>
<evidence type="ECO:0000256" key="3">
    <source>
        <dbReference type="ARBA" id="ARBA00022614"/>
    </source>
</evidence>
<protein>
    <recommendedName>
        <fullName evidence="8">NACHT domain-containing protein</fullName>
    </recommendedName>
</protein>
<dbReference type="Gene3D" id="3.40.50.300">
    <property type="entry name" value="P-loop containing nucleotide triphosphate hydrolases"/>
    <property type="match status" value="1"/>
</dbReference>
<dbReference type="FunFam" id="3.80.10.10:FF:000100">
    <property type="entry name" value="Si:dkey-11n14.1"/>
    <property type="match status" value="1"/>
</dbReference>
<dbReference type="InterPro" id="IPR032675">
    <property type="entry name" value="LRR_dom_sf"/>
</dbReference>
<reference evidence="9" key="3">
    <citation type="submission" date="2025-09" db="UniProtKB">
        <authorList>
            <consortium name="Ensembl"/>
        </authorList>
    </citation>
    <scope>IDENTIFICATION</scope>
</reference>
<dbReference type="PANTHER" id="PTHR24106">
    <property type="entry name" value="NACHT, LRR AND CARD DOMAINS-CONTAINING"/>
    <property type="match status" value="1"/>
</dbReference>
<evidence type="ECO:0000256" key="6">
    <source>
        <dbReference type="ARBA" id="ARBA00022840"/>
    </source>
</evidence>
<feature type="compositionally biased region" description="Basic and acidic residues" evidence="7">
    <location>
        <begin position="88"/>
        <end position="103"/>
    </location>
</feature>
<dbReference type="SMART" id="SM01288">
    <property type="entry name" value="FISNA"/>
    <property type="match status" value="1"/>
</dbReference>
<feature type="domain" description="NACHT" evidence="8">
    <location>
        <begin position="294"/>
        <end position="428"/>
    </location>
</feature>
<dbReference type="Pfam" id="PF17779">
    <property type="entry name" value="WHD_NOD2"/>
    <property type="match status" value="1"/>
</dbReference>
<dbReference type="GO" id="GO:0005737">
    <property type="term" value="C:cytoplasm"/>
    <property type="evidence" value="ECO:0007669"/>
    <property type="project" value="UniProtKB-SubCell"/>
</dbReference>
<dbReference type="InterPro" id="IPR051261">
    <property type="entry name" value="NLR"/>
</dbReference>
<dbReference type="Gene3D" id="3.80.10.10">
    <property type="entry name" value="Ribonuclease Inhibitor"/>
    <property type="match status" value="1"/>
</dbReference>
<dbReference type="PROSITE" id="PS51450">
    <property type="entry name" value="LRR"/>
    <property type="match status" value="1"/>
</dbReference>
<dbReference type="PROSITE" id="PS50837">
    <property type="entry name" value="NACHT"/>
    <property type="match status" value="1"/>
</dbReference>
<dbReference type="Pfam" id="PF05729">
    <property type="entry name" value="NACHT"/>
    <property type="match status" value="1"/>
</dbReference>
<dbReference type="InterPro" id="IPR001611">
    <property type="entry name" value="Leu-rich_rpt"/>
</dbReference>
<evidence type="ECO:0000259" key="8">
    <source>
        <dbReference type="PROSITE" id="PS50837"/>
    </source>
</evidence>
<dbReference type="InterPro" id="IPR041267">
    <property type="entry name" value="NLRP_HD2"/>
</dbReference>
<dbReference type="Pfam" id="PF17776">
    <property type="entry name" value="NLRC4_HD2"/>
    <property type="match status" value="1"/>
</dbReference>
<dbReference type="InterPro" id="IPR027417">
    <property type="entry name" value="P-loop_NTPase"/>
</dbReference>
<keyword evidence="4" id="KW-0677">Repeat</keyword>
<dbReference type="Pfam" id="PF14484">
    <property type="entry name" value="FISNA"/>
    <property type="match status" value="1"/>
</dbReference>
<sequence length="950" mass="107022">MNQAEDPEDGVPPAEAPLCGEHDSQTKAQRTHQRPGPGPGPSCVSMKSNRSMDPPIYFKDVGPSVDASSHQQRGKSPEPRCLSMKSDQSIHRLIDFKDGRPSYDPEEDQESSEVPTSPSAQQHQTHLDSIFMLLEENILTFVKNELKKIQKVVSSDYPECLEKEDEEVLDEEQRMSREAFVKISVHFLRRMKQEELAERLQSRLHAAVCQRELKSDLKKKFQCVFEGIAKAGNPTLLNEIYTELYITEGGTAEVNEEHEVRQIETASRRPARPETTIRQEDLLKASAGGEEPIRTVMTKGVAGIGKTVLTQKFTLDWAEDTDHQDIQFTFPFTFRELNVLREKKFSLVGLVHHFFSETRAAGICRFEKFQVVFIFDGLDECRLPLDFHNNEILTDVTESASVDVLLTNLIRGKLLPSARLWITTRPAAANQIPPECVSMVTEVRGFTDPQKEEYFRKRFTDEEQASRIISHIKTSRSLHIMCHIPVFCCITATVLEEVLKTREGGELPKTLTEMYIHFLVVQSKVKKVKYDGGAETDPHWSPKSRKMIESLGKLAFDQLQKGNLIFYESDLTECGIDIRAASVYSGVFTQIFREERGLYQDNVFCFVHLSVQEFLAALHVHLTFFSSGVNLLSEEQTTSLLSKVFRDKPKPKRLYQSAVDKALQSPNGHLDLFLRFLLGLSLEANQTLLRGLLTQTGSRSKTNQRTVQYIKEKISENVSPEKSINLFHCLNELNDGSLVEEIQQSLRSGRLSTEELSPAQWSALVFILLSSEEDPEVFDLRKYSASEEALLRLLPVVKASNKVLLSGCNLSERSCDALSSVLSSQSCSLRELDLSNNHLQDSGVKLLSAGLKSPHCELETLRLSDCLITEEGCASLASALSSNPSHLRELDLSYNHPGDSGVKLLSAGLEDPHWRLETLRVEPDGVRWLTPGLRKCKCALIHEDSTIFTL</sequence>
<keyword evidence="3" id="KW-0433">Leucine-rich repeat</keyword>
<dbReference type="FunFam" id="3.40.50.300:FF:001524">
    <property type="entry name" value="Si:dkey-126g1.7"/>
    <property type="match status" value="1"/>
</dbReference>
<reference evidence="9 10" key="1">
    <citation type="journal article" date="2021" name="G3 (Bethesda)">
        <title>Improved contiguity of the threespine stickleback genome using long-read sequencing.</title>
        <authorList>
            <person name="Nath S."/>
            <person name="Shaw D.E."/>
            <person name="White M.A."/>
        </authorList>
    </citation>
    <scope>NUCLEOTIDE SEQUENCE [LARGE SCALE GENOMIC DNA]</scope>
    <source>
        <strain evidence="9 10">Lake Benthic</strain>
    </source>
</reference>
<keyword evidence="5" id="KW-0547">Nucleotide-binding</keyword>
<keyword evidence="2" id="KW-0963">Cytoplasm</keyword>
<comment type="subcellular location">
    <subcellularLocation>
        <location evidence="1">Cytoplasm</location>
    </subcellularLocation>
</comment>